<reference evidence="2" key="2">
    <citation type="submission" date="2015-01" db="EMBL/GenBank/DDBJ databases">
        <title>Evolutionary Origins and Diversification of the Mycorrhizal Mutualists.</title>
        <authorList>
            <consortium name="DOE Joint Genome Institute"/>
            <consortium name="Mycorrhizal Genomics Consortium"/>
            <person name="Kohler A."/>
            <person name="Kuo A."/>
            <person name="Nagy L.G."/>
            <person name="Floudas D."/>
            <person name="Copeland A."/>
            <person name="Barry K.W."/>
            <person name="Cichocki N."/>
            <person name="Veneault-Fourrey C."/>
            <person name="LaButti K."/>
            <person name="Lindquist E.A."/>
            <person name="Lipzen A."/>
            <person name="Lundell T."/>
            <person name="Morin E."/>
            <person name="Murat C."/>
            <person name="Riley R."/>
            <person name="Ohm R."/>
            <person name="Sun H."/>
            <person name="Tunlid A."/>
            <person name="Henrissat B."/>
            <person name="Grigoriev I.V."/>
            <person name="Hibbett D.S."/>
            <person name="Martin F."/>
        </authorList>
    </citation>
    <scope>NUCLEOTIDE SEQUENCE [LARGE SCALE GENOMIC DNA]</scope>
    <source>
        <strain evidence="2">LaAM-08-1</strain>
    </source>
</reference>
<protein>
    <submittedName>
        <fullName evidence="1">Uncharacterized protein</fullName>
    </submittedName>
</protein>
<dbReference type="AlphaFoldDB" id="A0A0C9X4N3"/>
<gene>
    <name evidence="1" type="ORF">K443DRAFT_429226</name>
</gene>
<reference evidence="1 2" key="1">
    <citation type="submission" date="2014-04" db="EMBL/GenBank/DDBJ databases">
        <authorList>
            <consortium name="DOE Joint Genome Institute"/>
            <person name="Kuo A."/>
            <person name="Kohler A."/>
            <person name="Nagy L.G."/>
            <person name="Floudas D."/>
            <person name="Copeland A."/>
            <person name="Barry K.W."/>
            <person name="Cichocki N."/>
            <person name="Veneault-Fourrey C."/>
            <person name="LaButti K."/>
            <person name="Lindquist E.A."/>
            <person name="Lipzen A."/>
            <person name="Lundell T."/>
            <person name="Morin E."/>
            <person name="Murat C."/>
            <person name="Sun H."/>
            <person name="Tunlid A."/>
            <person name="Henrissat B."/>
            <person name="Grigoriev I.V."/>
            <person name="Hibbett D.S."/>
            <person name="Martin F."/>
            <person name="Nordberg H.P."/>
            <person name="Cantor M.N."/>
            <person name="Hua S.X."/>
        </authorList>
    </citation>
    <scope>NUCLEOTIDE SEQUENCE [LARGE SCALE GENOMIC DNA]</scope>
    <source>
        <strain evidence="1 2">LaAM-08-1</strain>
    </source>
</reference>
<proteinExistence type="predicted"/>
<accession>A0A0C9X4N3</accession>
<evidence type="ECO:0000313" key="2">
    <source>
        <dbReference type="Proteomes" id="UP000054477"/>
    </source>
</evidence>
<sequence>MLVRQTRISIKAHYAGSLLCPTTTSAPPLSRQSLCVSQGVGNRASVEINPSHEVVGFLTCIPKEDVTPQPSLNTLILIPACAFCAFDYN</sequence>
<keyword evidence="2" id="KW-1185">Reference proteome</keyword>
<dbReference type="HOGENOM" id="CLU_2455084_0_0_1"/>
<organism evidence="1 2">
    <name type="scientific">Laccaria amethystina LaAM-08-1</name>
    <dbReference type="NCBI Taxonomy" id="1095629"/>
    <lineage>
        <taxon>Eukaryota</taxon>
        <taxon>Fungi</taxon>
        <taxon>Dikarya</taxon>
        <taxon>Basidiomycota</taxon>
        <taxon>Agaricomycotina</taxon>
        <taxon>Agaricomycetes</taxon>
        <taxon>Agaricomycetidae</taxon>
        <taxon>Agaricales</taxon>
        <taxon>Agaricineae</taxon>
        <taxon>Hydnangiaceae</taxon>
        <taxon>Laccaria</taxon>
    </lineage>
</organism>
<evidence type="ECO:0000313" key="1">
    <source>
        <dbReference type="EMBL" id="KIJ92576.1"/>
    </source>
</evidence>
<name>A0A0C9X4N3_9AGAR</name>
<dbReference type="Proteomes" id="UP000054477">
    <property type="component" value="Unassembled WGS sequence"/>
</dbReference>
<dbReference type="EMBL" id="KN838900">
    <property type="protein sequence ID" value="KIJ92576.1"/>
    <property type="molecule type" value="Genomic_DNA"/>
</dbReference>